<gene>
    <name evidence="3" type="ordered locus">CHU_0633</name>
</gene>
<reference evidence="3 4" key="1">
    <citation type="journal article" date="2007" name="Appl. Environ. Microbiol.">
        <title>Genome sequence of the cellulolytic gliding bacterium Cytophaga hutchinsonii.</title>
        <authorList>
            <person name="Xie G."/>
            <person name="Bruce D.C."/>
            <person name="Challacombe J.F."/>
            <person name="Chertkov O."/>
            <person name="Detter J.C."/>
            <person name="Gilna P."/>
            <person name="Han C.S."/>
            <person name="Lucas S."/>
            <person name="Misra M."/>
            <person name="Myers G.L."/>
            <person name="Richardson P."/>
            <person name="Tapia R."/>
            <person name="Thayer N."/>
            <person name="Thompson L.S."/>
            <person name="Brettin T.S."/>
            <person name="Henrissat B."/>
            <person name="Wilson D.B."/>
            <person name="McBride M.J."/>
        </authorList>
    </citation>
    <scope>NUCLEOTIDE SEQUENCE [LARGE SCALE GENOMIC DNA]</scope>
    <source>
        <strain evidence="4">ATCC 33406 / DSM 1761 / CIP 103989 / NBRC 15051 / NCIMB 9469 / D465</strain>
    </source>
</reference>
<dbReference type="GO" id="GO:0016126">
    <property type="term" value="P:sterol biosynthetic process"/>
    <property type="evidence" value="ECO:0007669"/>
    <property type="project" value="TreeGrafter"/>
</dbReference>
<protein>
    <recommendedName>
        <fullName evidence="2">Methyltransferase type 11 domain-containing protein</fullName>
    </recommendedName>
</protein>
<dbReference type="SUPFAM" id="SSF53335">
    <property type="entry name" value="S-adenosyl-L-methionine-dependent methyltransferases"/>
    <property type="match status" value="1"/>
</dbReference>
<dbReference type="PANTHER" id="PTHR44068">
    <property type="entry name" value="ZGC:194242"/>
    <property type="match status" value="1"/>
</dbReference>
<feature type="domain" description="Methyltransferase type 11" evidence="2">
    <location>
        <begin position="52"/>
        <end position="150"/>
    </location>
</feature>
<evidence type="ECO:0000313" key="4">
    <source>
        <dbReference type="Proteomes" id="UP000001822"/>
    </source>
</evidence>
<dbReference type="InterPro" id="IPR029063">
    <property type="entry name" value="SAM-dependent_MTases_sf"/>
</dbReference>
<dbReference type="PANTHER" id="PTHR44068:SF1">
    <property type="entry name" value="HYPOTHETICAL LOC100005854"/>
    <property type="match status" value="1"/>
</dbReference>
<dbReference type="Proteomes" id="UP000001822">
    <property type="component" value="Chromosome"/>
</dbReference>
<organism evidence="3 4">
    <name type="scientific">Cytophaga hutchinsonii (strain ATCC 33406 / DSM 1761 / CIP 103989 / NBRC 15051 / NCIMB 9469 / D465)</name>
    <dbReference type="NCBI Taxonomy" id="269798"/>
    <lineage>
        <taxon>Bacteria</taxon>
        <taxon>Pseudomonadati</taxon>
        <taxon>Bacteroidota</taxon>
        <taxon>Cytophagia</taxon>
        <taxon>Cytophagales</taxon>
        <taxon>Cytophagaceae</taxon>
        <taxon>Cytophaga</taxon>
    </lineage>
</organism>
<evidence type="ECO:0000259" key="2">
    <source>
        <dbReference type="Pfam" id="PF08241"/>
    </source>
</evidence>
<dbReference type="CDD" id="cd02440">
    <property type="entry name" value="AdoMet_MTases"/>
    <property type="match status" value="1"/>
</dbReference>
<name>A0A6N4SNT1_CYTH3</name>
<dbReference type="EMBL" id="CP000383">
    <property type="protein sequence ID" value="ABG57920.1"/>
    <property type="molecule type" value="Genomic_DNA"/>
</dbReference>
<evidence type="ECO:0000313" key="3">
    <source>
        <dbReference type="EMBL" id="ABG57920.1"/>
    </source>
</evidence>
<keyword evidence="4" id="KW-1185">Reference proteome</keyword>
<dbReference type="InterPro" id="IPR013216">
    <property type="entry name" value="Methyltransf_11"/>
</dbReference>
<sequence length="217" mass="25032">MENEELKAIAAQLRQPHGSKGIQVSDMMHESNINMTRQTIKTLELSANEEVLELGHGNAGHLQYLFEIEKTVRYYGLEISELMHAEAKQINKSFADHKQAFFFMYDGMDMPFGNDYFDKGYTVNTLYFWEEPVKMLQEIYRVMKPEGIFSIGFAQKSFMEQLPFTQFGFTLYDTKTAEALVAKTDFNLVKSETQVEQIKGKIGGMLSREFTILTLKK</sequence>
<evidence type="ECO:0000256" key="1">
    <source>
        <dbReference type="ARBA" id="ARBA00022679"/>
    </source>
</evidence>
<dbReference type="OrthoDB" id="9770553at2"/>
<proteinExistence type="predicted"/>
<keyword evidence="1" id="KW-0808">Transferase</keyword>
<dbReference type="Pfam" id="PF08241">
    <property type="entry name" value="Methyltransf_11"/>
    <property type="match status" value="1"/>
</dbReference>
<dbReference type="AlphaFoldDB" id="A0A6N4SNT1"/>
<dbReference type="GO" id="GO:0003838">
    <property type="term" value="F:sterol 24-C-methyltransferase activity"/>
    <property type="evidence" value="ECO:0007669"/>
    <property type="project" value="TreeGrafter"/>
</dbReference>
<dbReference type="KEGG" id="chu:CHU_0633"/>
<dbReference type="Gene3D" id="3.40.50.150">
    <property type="entry name" value="Vaccinia Virus protein VP39"/>
    <property type="match status" value="1"/>
</dbReference>
<dbReference type="RefSeq" id="WP_011584036.1">
    <property type="nucleotide sequence ID" value="NC_008255.1"/>
</dbReference>
<dbReference type="InterPro" id="IPR050447">
    <property type="entry name" value="Erg6_SMT_methyltransf"/>
</dbReference>
<accession>A0A6N4SNT1</accession>